<dbReference type="InterPro" id="IPR023299">
    <property type="entry name" value="ATPase_P-typ_cyto_dom_N"/>
</dbReference>
<accession>A0A2H0RJK5</accession>
<keyword evidence="6" id="KW-0067">ATP-binding</keyword>
<dbReference type="Pfam" id="PF00689">
    <property type="entry name" value="Cation_ATPase_C"/>
    <property type="match status" value="1"/>
</dbReference>
<keyword evidence="4 11" id="KW-0812">Transmembrane</keyword>
<dbReference type="Gene3D" id="1.20.1110.10">
    <property type="entry name" value="Calcium-transporting ATPase, transmembrane domain"/>
    <property type="match status" value="1"/>
</dbReference>
<feature type="transmembrane region" description="Helical" evidence="11">
    <location>
        <begin position="823"/>
        <end position="841"/>
    </location>
</feature>
<keyword evidence="9 11" id="KW-1133">Transmembrane helix</keyword>
<feature type="transmembrane region" description="Helical" evidence="11">
    <location>
        <begin position="847"/>
        <end position="872"/>
    </location>
</feature>
<organism evidence="13 14">
    <name type="scientific">Candidatus Vogelbacteria bacterium CG10_big_fil_rev_8_21_14_0_10_45_14</name>
    <dbReference type="NCBI Taxonomy" id="1975042"/>
    <lineage>
        <taxon>Bacteria</taxon>
        <taxon>Candidatus Vogeliibacteriota</taxon>
    </lineage>
</organism>
<dbReference type="GO" id="GO:0005886">
    <property type="term" value="C:plasma membrane"/>
    <property type="evidence" value="ECO:0007669"/>
    <property type="project" value="TreeGrafter"/>
</dbReference>
<dbReference type="Pfam" id="PF00690">
    <property type="entry name" value="Cation_ATPase_N"/>
    <property type="match status" value="1"/>
</dbReference>
<dbReference type="SFLD" id="SFLDF00027">
    <property type="entry name" value="p-type_atpase"/>
    <property type="match status" value="1"/>
</dbReference>
<dbReference type="InterPro" id="IPR044492">
    <property type="entry name" value="P_typ_ATPase_HD_dom"/>
</dbReference>
<dbReference type="Gene3D" id="3.40.50.1000">
    <property type="entry name" value="HAD superfamily/HAD-like"/>
    <property type="match status" value="1"/>
</dbReference>
<sequence length="888" mass="96486">MKSKQLKLNETTWYKLSVHDCVANLSSSLTHGLSTEVVRELQKKNGLNKVEKGKRKSSFDILLSQFKSPLIIVLVVAGIITFLLDEWADTLVIYLVVGLNAGIGFYQERRAETAFEKISEGETKEAVVLRDGKRSRVDESDIVVGDIVYLSAGDYVPADCRIVESHGLQVNESMLTGEWVSVSKDKDTISKKTALSERKNMIYMGTLVSSGEGIAIVCETGHATELGHIATLLIRADRIETNFEKSITSLAKMLTGVIASAIVLIFLVGVYRGEEMVDLFMLSIAVAVAAIPSGLPVVVTVVLAVGLENLLREGGLVKNLLAAETLGSTTVVLTDKTGTLTKAEMLVKDVILPHGNDDRESESVLEAAVLAADGLIEEKGETKKEIVVTGHPIERAIIIAGIESGIHREEILKRETLLERLPFTPERRYRASLVAKQNGSVFLYALGAPESVLAHSDSYMKNGEPVKMLSSHRQDILAEVERGASKGMLFVAVALKKVKEHSFDQFGEKKEPLARGIFLGLIGLHDPVRESVPMALRVAQDAGVRVVMVTGDHAGTAGEIAQIAGIVGHKGEVLTGEMVEKLADEKLGEKIRTASVFARVLPEQKLRILQTLQGQGEIVAMTGDGVNDAPALVHADIGIAPDSGTSVAKEASDLILLDGSFSVIVSAIKEGRRILDNLKKSVAFLLSTGFSELAIVGGALLLGLPLPILPTQILWANVVEEGFMSVAYAFEPAEPDIMKRSPRGAEMKSILTQDLKKLIGMLAFITGIISIFLYILLLNTGMGIDTVRTIMFALLSLDAIFFSFSIKNLHIPIWRENFWNNRYLLFAFVMSILALALALLLPPLQNLLSLSALSTAEFLIILCMGLMNLLVIEIGKKILFPRKQNMLE</sequence>
<evidence type="ECO:0000256" key="3">
    <source>
        <dbReference type="ARBA" id="ARBA00022553"/>
    </source>
</evidence>
<evidence type="ECO:0000256" key="9">
    <source>
        <dbReference type="ARBA" id="ARBA00022989"/>
    </source>
</evidence>
<evidence type="ECO:0000256" key="4">
    <source>
        <dbReference type="ARBA" id="ARBA00022692"/>
    </source>
</evidence>
<dbReference type="PANTHER" id="PTHR43294">
    <property type="entry name" value="SODIUM/POTASSIUM-TRANSPORTING ATPASE SUBUNIT ALPHA"/>
    <property type="match status" value="1"/>
</dbReference>
<evidence type="ECO:0000256" key="6">
    <source>
        <dbReference type="ARBA" id="ARBA00022840"/>
    </source>
</evidence>
<dbReference type="PROSITE" id="PS00154">
    <property type="entry name" value="ATPASE_E1_E2"/>
    <property type="match status" value="1"/>
</dbReference>
<evidence type="ECO:0000256" key="11">
    <source>
        <dbReference type="SAM" id="Phobius"/>
    </source>
</evidence>
<keyword evidence="7" id="KW-0460">Magnesium</keyword>
<dbReference type="InterPro" id="IPR023214">
    <property type="entry name" value="HAD_sf"/>
</dbReference>
<dbReference type="SUPFAM" id="SSF81660">
    <property type="entry name" value="Metal cation-transporting ATPase, ATP-binding domain N"/>
    <property type="match status" value="1"/>
</dbReference>
<dbReference type="InterPro" id="IPR018303">
    <property type="entry name" value="ATPase_P-typ_P_site"/>
</dbReference>
<dbReference type="SMART" id="SM00831">
    <property type="entry name" value="Cation_ATPase_N"/>
    <property type="match status" value="1"/>
</dbReference>
<dbReference type="FunFam" id="2.70.150.10:FF:000160">
    <property type="entry name" value="Sarcoplasmic/endoplasmic reticulum calcium ATPase 1"/>
    <property type="match status" value="1"/>
</dbReference>
<dbReference type="InterPro" id="IPR001757">
    <property type="entry name" value="P_typ_ATPase"/>
</dbReference>
<keyword evidence="8" id="KW-1278">Translocase</keyword>
<comment type="caution">
    <text evidence="13">The sequence shown here is derived from an EMBL/GenBank/DDBJ whole genome shotgun (WGS) entry which is preliminary data.</text>
</comment>
<feature type="transmembrane region" description="Helical" evidence="11">
    <location>
        <begin position="90"/>
        <end position="107"/>
    </location>
</feature>
<keyword evidence="5" id="KW-0547">Nucleotide-binding</keyword>
<dbReference type="InterPro" id="IPR036412">
    <property type="entry name" value="HAD-like_sf"/>
</dbReference>
<comment type="similarity">
    <text evidence="2">Belongs to the cation transport ATPase (P-type) (TC 3.A.3) family. Type IIA subfamily.</text>
</comment>
<dbReference type="InterPro" id="IPR023298">
    <property type="entry name" value="ATPase_P-typ_TM_dom_sf"/>
</dbReference>
<dbReference type="Gene3D" id="3.40.1110.10">
    <property type="entry name" value="Calcium-transporting ATPase, cytoplasmic domain N"/>
    <property type="match status" value="1"/>
</dbReference>
<dbReference type="Gene3D" id="2.70.150.10">
    <property type="entry name" value="Calcium-transporting ATPase, cytoplasmic transduction domain A"/>
    <property type="match status" value="1"/>
</dbReference>
<dbReference type="GO" id="GO:0005391">
    <property type="term" value="F:P-type sodium:potassium-exchanging transporter activity"/>
    <property type="evidence" value="ECO:0007669"/>
    <property type="project" value="TreeGrafter"/>
</dbReference>
<protein>
    <recommendedName>
        <fullName evidence="12">Cation-transporting P-type ATPase N-terminal domain-containing protein</fullName>
    </recommendedName>
</protein>
<dbReference type="GO" id="GO:1902600">
    <property type="term" value="P:proton transmembrane transport"/>
    <property type="evidence" value="ECO:0007669"/>
    <property type="project" value="TreeGrafter"/>
</dbReference>
<dbReference type="InterPro" id="IPR050510">
    <property type="entry name" value="Cation_transp_ATPase_P-type"/>
</dbReference>
<evidence type="ECO:0000256" key="10">
    <source>
        <dbReference type="ARBA" id="ARBA00023136"/>
    </source>
</evidence>
<dbReference type="Proteomes" id="UP000230833">
    <property type="component" value="Unassembled WGS sequence"/>
</dbReference>
<comment type="subcellular location">
    <subcellularLocation>
        <location evidence="1">Endomembrane system</location>
        <topology evidence="1">Multi-pass membrane protein</topology>
    </subcellularLocation>
</comment>
<feature type="transmembrane region" description="Helical" evidence="11">
    <location>
        <begin position="682"/>
        <end position="706"/>
    </location>
</feature>
<proteinExistence type="inferred from homology"/>
<evidence type="ECO:0000256" key="1">
    <source>
        <dbReference type="ARBA" id="ARBA00004127"/>
    </source>
</evidence>
<evidence type="ECO:0000256" key="2">
    <source>
        <dbReference type="ARBA" id="ARBA00005675"/>
    </source>
</evidence>
<evidence type="ECO:0000259" key="12">
    <source>
        <dbReference type="SMART" id="SM00831"/>
    </source>
</evidence>
<feature type="transmembrane region" description="Helical" evidence="11">
    <location>
        <begin position="279"/>
        <end position="305"/>
    </location>
</feature>
<evidence type="ECO:0000256" key="5">
    <source>
        <dbReference type="ARBA" id="ARBA00022741"/>
    </source>
</evidence>
<dbReference type="SUPFAM" id="SSF81665">
    <property type="entry name" value="Calcium ATPase, transmembrane domain M"/>
    <property type="match status" value="1"/>
</dbReference>
<dbReference type="GO" id="GO:0006883">
    <property type="term" value="P:intracellular sodium ion homeostasis"/>
    <property type="evidence" value="ECO:0007669"/>
    <property type="project" value="TreeGrafter"/>
</dbReference>
<dbReference type="SUPFAM" id="SSF81653">
    <property type="entry name" value="Calcium ATPase, transduction domain A"/>
    <property type="match status" value="1"/>
</dbReference>
<dbReference type="GO" id="GO:1990573">
    <property type="term" value="P:potassium ion import across plasma membrane"/>
    <property type="evidence" value="ECO:0007669"/>
    <property type="project" value="TreeGrafter"/>
</dbReference>
<dbReference type="EMBL" id="PCYL01000032">
    <property type="protein sequence ID" value="PIR46673.1"/>
    <property type="molecule type" value="Genomic_DNA"/>
</dbReference>
<dbReference type="SFLD" id="SFLDG00002">
    <property type="entry name" value="C1.7:_P-type_atpase_like"/>
    <property type="match status" value="1"/>
</dbReference>
<feature type="transmembrane region" description="Helical" evidence="11">
    <location>
        <begin position="790"/>
        <end position="811"/>
    </location>
</feature>
<dbReference type="Pfam" id="PF13246">
    <property type="entry name" value="Cation_ATPase"/>
    <property type="match status" value="1"/>
</dbReference>
<dbReference type="InterPro" id="IPR059000">
    <property type="entry name" value="ATPase_P-type_domA"/>
</dbReference>
<dbReference type="PANTHER" id="PTHR43294:SF20">
    <property type="entry name" value="P-TYPE ATPASE"/>
    <property type="match status" value="1"/>
</dbReference>
<feature type="transmembrane region" description="Helical" evidence="11">
    <location>
        <begin position="712"/>
        <end position="730"/>
    </location>
</feature>
<dbReference type="Pfam" id="PF00122">
    <property type="entry name" value="E1-E2_ATPase"/>
    <property type="match status" value="1"/>
</dbReference>
<evidence type="ECO:0000313" key="13">
    <source>
        <dbReference type="EMBL" id="PIR46673.1"/>
    </source>
</evidence>
<name>A0A2H0RJK5_9BACT</name>
<feature type="transmembrane region" description="Helical" evidence="11">
    <location>
        <begin position="758"/>
        <end position="778"/>
    </location>
</feature>
<evidence type="ECO:0000256" key="8">
    <source>
        <dbReference type="ARBA" id="ARBA00022967"/>
    </source>
</evidence>
<dbReference type="InterPro" id="IPR004014">
    <property type="entry name" value="ATPase_P-typ_cation-transptr_N"/>
</dbReference>
<dbReference type="PRINTS" id="PR00119">
    <property type="entry name" value="CATATPASE"/>
</dbReference>
<dbReference type="SFLD" id="SFLDS00003">
    <property type="entry name" value="Haloacid_Dehalogenase"/>
    <property type="match status" value="1"/>
</dbReference>
<evidence type="ECO:0000313" key="14">
    <source>
        <dbReference type="Proteomes" id="UP000230833"/>
    </source>
</evidence>
<dbReference type="GO" id="GO:0036376">
    <property type="term" value="P:sodium ion export across plasma membrane"/>
    <property type="evidence" value="ECO:0007669"/>
    <property type="project" value="TreeGrafter"/>
</dbReference>
<feature type="transmembrane region" description="Helical" evidence="11">
    <location>
        <begin position="253"/>
        <end position="273"/>
    </location>
</feature>
<dbReference type="GO" id="GO:0012505">
    <property type="term" value="C:endomembrane system"/>
    <property type="evidence" value="ECO:0007669"/>
    <property type="project" value="UniProtKB-SubCell"/>
</dbReference>
<dbReference type="GO" id="GO:0016887">
    <property type="term" value="F:ATP hydrolysis activity"/>
    <property type="evidence" value="ECO:0007669"/>
    <property type="project" value="InterPro"/>
</dbReference>
<evidence type="ECO:0000256" key="7">
    <source>
        <dbReference type="ARBA" id="ARBA00022842"/>
    </source>
</evidence>
<dbReference type="NCBIfam" id="TIGR01494">
    <property type="entry name" value="ATPase_P-type"/>
    <property type="match status" value="2"/>
</dbReference>
<keyword evidence="10 11" id="KW-0472">Membrane</keyword>
<feature type="domain" description="Cation-transporting P-type ATPase N-terminal" evidence="12">
    <location>
        <begin position="12"/>
        <end position="86"/>
    </location>
</feature>
<dbReference type="SUPFAM" id="SSF56784">
    <property type="entry name" value="HAD-like"/>
    <property type="match status" value="1"/>
</dbReference>
<dbReference type="InterPro" id="IPR006068">
    <property type="entry name" value="ATPase_P-typ_cation-transptr_C"/>
</dbReference>
<keyword evidence="3" id="KW-0597">Phosphoprotein</keyword>
<dbReference type="AlphaFoldDB" id="A0A2H0RJK5"/>
<dbReference type="GO" id="GO:0005524">
    <property type="term" value="F:ATP binding"/>
    <property type="evidence" value="ECO:0007669"/>
    <property type="project" value="UniProtKB-KW"/>
</dbReference>
<reference evidence="13 14" key="1">
    <citation type="submission" date="2017-09" db="EMBL/GenBank/DDBJ databases">
        <title>Depth-based differentiation of microbial function through sediment-hosted aquifers and enrichment of novel symbionts in the deep terrestrial subsurface.</title>
        <authorList>
            <person name="Probst A.J."/>
            <person name="Ladd B."/>
            <person name="Jarett J.K."/>
            <person name="Geller-Mcgrath D.E."/>
            <person name="Sieber C.M."/>
            <person name="Emerson J.B."/>
            <person name="Anantharaman K."/>
            <person name="Thomas B.C."/>
            <person name="Malmstrom R."/>
            <person name="Stieglmeier M."/>
            <person name="Klingl A."/>
            <person name="Woyke T."/>
            <person name="Ryan C.M."/>
            <person name="Banfield J.F."/>
        </authorList>
    </citation>
    <scope>NUCLEOTIDE SEQUENCE [LARGE SCALE GENOMIC DNA]</scope>
    <source>
        <strain evidence="13">CG10_big_fil_rev_8_21_14_0_10_45_14</strain>
    </source>
</reference>
<gene>
    <name evidence="13" type="ORF">COV07_02955</name>
</gene>
<dbReference type="GO" id="GO:0030007">
    <property type="term" value="P:intracellular potassium ion homeostasis"/>
    <property type="evidence" value="ECO:0007669"/>
    <property type="project" value="TreeGrafter"/>
</dbReference>
<feature type="transmembrane region" description="Helical" evidence="11">
    <location>
        <begin position="61"/>
        <end position="84"/>
    </location>
</feature>
<dbReference type="InterPro" id="IPR008250">
    <property type="entry name" value="ATPase_P-typ_transduc_dom_A_sf"/>
</dbReference>
<dbReference type="PRINTS" id="PR00120">
    <property type="entry name" value="HATPASE"/>
</dbReference>